<feature type="compositionally biased region" description="Basic residues" evidence="1">
    <location>
        <begin position="430"/>
        <end position="440"/>
    </location>
</feature>
<feature type="region of interest" description="Disordered" evidence="1">
    <location>
        <begin position="306"/>
        <end position="440"/>
    </location>
</feature>
<evidence type="ECO:0000256" key="1">
    <source>
        <dbReference type="SAM" id="MobiDB-lite"/>
    </source>
</evidence>
<reference evidence="2 3" key="1">
    <citation type="submission" date="2013-07" db="EMBL/GenBank/DDBJ databases">
        <title>The Genome Sequence of Cryptococcus heveanensis BCC8398.</title>
        <authorList>
            <consortium name="The Broad Institute Genome Sequencing Platform"/>
            <person name="Cuomo C."/>
            <person name="Litvintseva A."/>
            <person name="Chen Y."/>
            <person name="Heitman J."/>
            <person name="Sun S."/>
            <person name="Springer D."/>
            <person name="Dromer F."/>
            <person name="Young S.K."/>
            <person name="Zeng Q."/>
            <person name="Gargeya S."/>
            <person name="Fitzgerald M."/>
            <person name="Abouelleil A."/>
            <person name="Alvarado L."/>
            <person name="Berlin A.M."/>
            <person name="Chapman S.B."/>
            <person name="Dewar J."/>
            <person name="Goldberg J."/>
            <person name="Griggs A."/>
            <person name="Gujja S."/>
            <person name="Hansen M."/>
            <person name="Howarth C."/>
            <person name="Imamovic A."/>
            <person name="Larimer J."/>
            <person name="McCowan C."/>
            <person name="Murphy C."/>
            <person name="Pearson M."/>
            <person name="Priest M."/>
            <person name="Roberts A."/>
            <person name="Saif S."/>
            <person name="Shea T."/>
            <person name="Sykes S."/>
            <person name="Wortman J."/>
            <person name="Nusbaum C."/>
            <person name="Birren B."/>
        </authorList>
    </citation>
    <scope>NUCLEOTIDE SEQUENCE [LARGE SCALE GENOMIC DNA]</scope>
    <source>
        <strain evidence="2 3">BCC8398</strain>
    </source>
</reference>
<dbReference type="GO" id="GO:0003677">
    <property type="term" value="F:DNA binding"/>
    <property type="evidence" value="ECO:0007669"/>
    <property type="project" value="InterPro"/>
</dbReference>
<dbReference type="InterPro" id="IPR017956">
    <property type="entry name" value="AT_hook_DNA-bd_motif"/>
</dbReference>
<dbReference type="Proteomes" id="UP000092666">
    <property type="component" value="Unassembled WGS sequence"/>
</dbReference>
<proteinExistence type="predicted"/>
<feature type="region of interest" description="Disordered" evidence="1">
    <location>
        <begin position="158"/>
        <end position="178"/>
    </location>
</feature>
<feature type="compositionally biased region" description="Basic and acidic residues" evidence="1">
    <location>
        <begin position="163"/>
        <end position="172"/>
    </location>
</feature>
<dbReference type="EMBL" id="KI669506">
    <property type="protein sequence ID" value="OCF33012.1"/>
    <property type="molecule type" value="Genomic_DNA"/>
</dbReference>
<feature type="compositionally biased region" description="Acidic residues" evidence="1">
    <location>
        <begin position="478"/>
        <end position="492"/>
    </location>
</feature>
<dbReference type="OrthoDB" id="2565065at2759"/>
<dbReference type="PRINTS" id="PR00929">
    <property type="entry name" value="ATHOOK"/>
</dbReference>
<evidence type="ECO:0000313" key="3">
    <source>
        <dbReference type="Proteomes" id="UP000092666"/>
    </source>
</evidence>
<feature type="compositionally biased region" description="Basic and acidic residues" evidence="1">
    <location>
        <begin position="412"/>
        <end position="429"/>
    </location>
</feature>
<gene>
    <name evidence="2" type="ORF">I316_05350</name>
</gene>
<accession>A0A1B9GPM8</accession>
<name>A0A1B9GPM8_9TREE</name>
<protein>
    <submittedName>
        <fullName evidence="2">Uncharacterized protein</fullName>
    </submittedName>
</protein>
<feature type="region of interest" description="Disordered" evidence="1">
    <location>
        <begin position="462"/>
        <end position="493"/>
    </location>
</feature>
<feature type="compositionally biased region" description="Basic residues" evidence="1">
    <location>
        <begin position="373"/>
        <end position="396"/>
    </location>
</feature>
<keyword evidence="3" id="KW-1185">Reference proteome</keyword>
<dbReference type="AlphaFoldDB" id="A0A1B9GPM8"/>
<sequence>MNGPYTFTSPNNDNDSFTTPAAAAAYPLSYPYPIDGINDDQLDPSLFALAAQVQAVAHACAQGIDIDIDIDIDPSIAELAAMSTHNPDSFHHHQQQQQQQQQNAGMHTQNGYGVMSMSMGMPIPIDPALLEIAAVVDDVNKGKIRLNDPSLLRGTNQMVQSHDQQHQNHQDQSHPQVEVEITQTEQPVLGAEDLDLPVQDPQEGQGDGEGIQLDGGIDPTLREIVDSLTKAQQQTAHVAPNSLTHAQAAATIGAHITDADERERLQRSLQSTIEDFTQANFNSLFPGNFPSSPNHAFLNLNPEAIPEHPQHAHSHLPQAGPSTLSIPMSHTHADTGPSHGGMNGHDHTNSGAMDHLNVPSPGGFLHELENPLKRGRGRPKGSKNKAKAKTPPRPPKRVIGPPKPKGRPPKVRPPEEQADYELRKQEKAMGIKRQKGRPRKFPGYLVREMRLKKNREEFNQLLNGHDPRQSTKGHGQGDDDNDDGEESDDEDSMMAPLQSHGLTLQQVEAQHQNQTHRLLNLNDIQPNIHGLTMDQVMSQHGLQGALMNSSAQNGHLHHHDGQDDVHDHENDFGSWSVQDGQTLLDVVGMGVGDHGGVSMENMFGLSHHG</sequence>
<organism evidence="2 3">
    <name type="scientific">Kwoniella heveanensis BCC8398</name>
    <dbReference type="NCBI Taxonomy" id="1296120"/>
    <lineage>
        <taxon>Eukaryota</taxon>
        <taxon>Fungi</taxon>
        <taxon>Dikarya</taxon>
        <taxon>Basidiomycota</taxon>
        <taxon>Agaricomycotina</taxon>
        <taxon>Tremellomycetes</taxon>
        <taxon>Tremellales</taxon>
        <taxon>Cryptococcaceae</taxon>
        <taxon>Kwoniella</taxon>
    </lineage>
</organism>
<evidence type="ECO:0000313" key="2">
    <source>
        <dbReference type="EMBL" id="OCF33012.1"/>
    </source>
</evidence>
<reference evidence="3" key="2">
    <citation type="submission" date="2013-12" db="EMBL/GenBank/DDBJ databases">
        <title>Evolution of pathogenesis and genome organization in the Tremellales.</title>
        <authorList>
            <person name="Cuomo C."/>
            <person name="Litvintseva A."/>
            <person name="Heitman J."/>
            <person name="Chen Y."/>
            <person name="Sun S."/>
            <person name="Springer D."/>
            <person name="Dromer F."/>
            <person name="Young S."/>
            <person name="Zeng Q."/>
            <person name="Chapman S."/>
            <person name="Gujja S."/>
            <person name="Saif S."/>
            <person name="Birren B."/>
        </authorList>
    </citation>
    <scope>NUCLEOTIDE SEQUENCE [LARGE SCALE GENOMIC DNA]</scope>
    <source>
        <strain evidence="3">BCC8398</strain>
    </source>
</reference>
<feature type="region of interest" description="Disordered" evidence="1">
    <location>
        <begin position="86"/>
        <end position="110"/>
    </location>
</feature>